<keyword evidence="12" id="KW-0393">Immunoglobulin domain</keyword>
<reference evidence="15 16" key="1">
    <citation type="submission" date="2020-10" db="EMBL/GenBank/DDBJ databases">
        <title>Pygocentrus nattereri (red-bellied piranha) genome, fPygNat1, primary haplotype.</title>
        <authorList>
            <person name="Myers G."/>
            <person name="Meyer A."/>
            <person name="Karagic N."/>
            <person name="Pippel M."/>
            <person name="Winkler S."/>
            <person name="Tracey A."/>
            <person name="Wood J."/>
            <person name="Formenti G."/>
            <person name="Howe K."/>
            <person name="Fedrigo O."/>
            <person name="Jarvis E.D."/>
        </authorList>
    </citation>
    <scope>NUCLEOTIDE SEQUENCE [LARGE SCALE GENOMIC DNA]</scope>
</reference>
<keyword evidence="11" id="KW-0491">MHC II</keyword>
<dbReference type="InterPro" id="IPR013783">
    <property type="entry name" value="Ig-like_fold"/>
</dbReference>
<dbReference type="Pfam" id="PF00993">
    <property type="entry name" value="MHC_II_alpha"/>
    <property type="match status" value="1"/>
</dbReference>
<dbReference type="GeneTree" id="ENSGT00940000161847"/>
<dbReference type="Gene3D" id="2.60.40.10">
    <property type="entry name" value="Immunoglobulins"/>
    <property type="match status" value="1"/>
</dbReference>
<proteinExistence type="inferred from homology"/>
<organism evidence="15 16">
    <name type="scientific">Pygocentrus nattereri</name>
    <name type="common">Red-bellied piranha</name>
    <dbReference type="NCBI Taxonomy" id="42514"/>
    <lineage>
        <taxon>Eukaryota</taxon>
        <taxon>Metazoa</taxon>
        <taxon>Chordata</taxon>
        <taxon>Craniata</taxon>
        <taxon>Vertebrata</taxon>
        <taxon>Euteleostomi</taxon>
        <taxon>Actinopterygii</taxon>
        <taxon>Neopterygii</taxon>
        <taxon>Teleostei</taxon>
        <taxon>Ostariophysi</taxon>
        <taxon>Characiformes</taxon>
        <taxon>Characoidei</taxon>
        <taxon>Pygocentrus</taxon>
    </lineage>
</organism>
<dbReference type="InterPro" id="IPR036179">
    <property type="entry name" value="Ig-like_dom_sf"/>
</dbReference>
<keyword evidence="3 13" id="KW-0812">Transmembrane</keyword>
<dbReference type="InterPro" id="IPR007110">
    <property type="entry name" value="Ig-like_dom"/>
</dbReference>
<comment type="similarity">
    <text evidence="2">Belongs to the MHC class II family.</text>
</comment>
<dbReference type="PROSITE" id="PS50835">
    <property type="entry name" value="IG_LIKE"/>
    <property type="match status" value="1"/>
</dbReference>
<evidence type="ECO:0000256" key="9">
    <source>
        <dbReference type="ARBA" id="ARBA00023157"/>
    </source>
</evidence>
<protein>
    <recommendedName>
        <fullName evidence="14">Ig-like domain-containing protein</fullName>
    </recommendedName>
</protein>
<keyword evidence="9" id="KW-1015">Disulfide bond</keyword>
<keyword evidence="8 13" id="KW-0472">Membrane</keyword>
<evidence type="ECO:0000256" key="4">
    <source>
        <dbReference type="ARBA" id="ARBA00022729"/>
    </source>
</evidence>
<evidence type="ECO:0000256" key="11">
    <source>
        <dbReference type="ARBA" id="ARBA00023182"/>
    </source>
</evidence>
<dbReference type="Gene3D" id="3.10.320.10">
    <property type="entry name" value="Class II Histocompatibility Antigen, M Beta Chain, Chain B, domain 1"/>
    <property type="match status" value="1"/>
</dbReference>
<keyword evidence="5" id="KW-0391">Immunity</keyword>
<dbReference type="AlphaFoldDB" id="A0A3B4EJD6"/>
<dbReference type="InterPro" id="IPR003006">
    <property type="entry name" value="Ig/MHC_CS"/>
</dbReference>
<keyword evidence="16" id="KW-1185">Reference proteome</keyword>
<evidence type="ECO:0000256" key="6">
    <source>
        <dbReference type="ARBA" id="ARBA00022989"/>
    </source>
</evidence>
<evidence type="ECO:0000313" key="15">
    <source>
        <dbReference type="Ensembl" id="ENSPNAP00000035995.2"/>
    </source>
</evidence>
<evidence type="ECO:0000256" key="3">
    <source>
        <dbReference type="ARBA" id="ARBA00022692"/>
    </source>
</evidence>
<feature type="domain" description="Ig-like" evidence="14">
    <location>
        <begin position="154"/>
        <end position="243"/>
    </location>
</feature>
<dbReference type="PROSITE" id="PS00290">
    <property type="entry name" value="IG_MHC"/>
    <property type="match status" value="1"/>
</dbReference>
<dbReference type="OMA" id="ACEYATI"/>
<evidence type="ECO:0000256" key="1">
    <source>
        <dbReference type="ARBA" id="ARBA00004479"/>
    </source>
</evidence>
<keyword evidence="6 13" id="KW-1133">Transmembrane helix</keyword>
<dbReference type="PANTHER" id="PTHR19944:SF86">
    <property type="entry name" value="HLA CLASS II HISTOCOMPATIBILITY ANTIGEN, DR ALPHA CHAIN"/>
    <property type="match status" value="1"/>
</dbReference>
<dbReference type="InterPro" id="IPR050160">
    <property type="entry name" value="MHC/Immunoglobulin"/>
</dbReference>
<comment type="subcellular location">
    <subcellularLocation>
        <location evidence="1">Membrane</location>
        <topology evidence="1">Single-pass type I membrane protein</topology>
    </subcellularLocation>
</comment>
<sequence>MCTVLFTYTHTANLILPVADRTQRNAVRWRTGGIAVRPAPTLRAAAASSEMPTLLVLILMTFSSVHSQPAGFHRFGLLQACDGTNADFSVVYDGEKLVYYDYENQRTVLTLPDFADPVEAPDLSKPALRGANVCRQALAVLNEAYMNPPEELEPPWTSIYPKSDVKLKTRNTLVCHVTDFFPPPVGVSWTKNDLNVTGGASLSPYYQNSDGTLSVFSTLSFTPEEGDVYSCTVEHRALERPQTRIWVCVVGVCLGVIGAAAGIFLVFRANALCS</sequence>
<dbReference type="GO" id="GO:0002504">
    <property type="term" value="P:antigen processing and presentation of peptide or polysaccharide antigen via MHC class II"/>
    <property type="evidence" value="ECO:0007669"/>
    <property type="project" value="UniProtKB-KW"/>
</dbReference>
<evidence type="ECO:0000256" key="8">
    <source>
        <dbReference type="ARBA" id="ARBA00023136"/>
    </source>
</evidence>
<reference evidence="15" key="3">
    <citation type="submission" date="2025-09" db="UniProtKB">
        <authorList>
            <consortium name="Ensembl"/>
        </authorList>
    </citation>
    <scope>IDENTIFICATION</scope>
</reference>
<evidence type="ECO:0000313" key="16">
    <source>
        <dbReference type="Proteomes" id="UP001501920"/>
    </source>
</evidence>
<name>A0A3B4EJD6_PYGNA</name>
<keyword evidence="10" id="KW-0325">Glycoprotein</keyword>
<dbReference type="STRING" id="42514.ENSPNAP00000035995"/>
<accession>A0A3B4EJD6</accession>
<evidence type="ECO:0000256" key="7">
    <source>
        <dbReference type="ARBA" id="ARBA00023130"/>
    </source>
</evidence>
<evidence type="ECO:0000259" key="14">
    <source>
        <dbReference type="PROSITE" id="PS50835"/>
    </source>
</evidence>
<dbReference type="SMART" id="SM00920">
    <property type="entry name" value="MHC_II_alpha"/>
    <property type="match status" value="1"/>
</dbReference>
<keyword evidence="4" id="KW-0732">Signal</keyword>
<evidence type="ECO:0000256" key="5">
    <source>
        <dbReference type="ARBA" id="ARBA00022859"/>
    </source>
</evidence>
<keyword evidence="7" id="KW-1064">Adaptive immunity</keyword>
<dbReference type="Pfam" id="PF07654">
    <property type="entry name" value="C1-set"/>
    <property type="match status" value="1"/>
</dbReference>
<dbReference type="SUPFAM" id="SSF48726">
    <property type="entry name" value="Immunoglobulin"/>
    <property type="match status" value="1"/>
</dbReference>
<evidence type="ECO:0000256" key="2">
    <source>
        <dbReference type="ARBA" id="ARBA00007394"/>
    </source>
</evidence>
<evidence type="ECO:0000256" key="10">
    <source>
        <dbReference type="ARBA" id="ARBA00023180"/>
    </source>
</evidence>
<dbReference type="InterPro" id="IPR014745">
    <property type="entry name" value="MHC_II_a/b_N"/>
</dbReference>
<dbReference type="PANTHER" id="PTHR19944">
    <property type="entry name" value="MHC CLASS II-RELATED"/>
    <property type="match status" value="1"/>
</dbReference>
<dbReference type="Ensembl" id="ENSPNAT00000029813.2">
    <property type="protein sequence ID" value="ENSPNAP00000035995.2"/>
    <property type="gene ID" value="ENSPNAG00000026428.2"/>
</dbReference>
<dbReference type="SMART" id="SM00407">
    <property type="entry name" value="IGc1"/>
    <property type="match status" value="1"/>
</dbReference>
<dbReference type="Proteomes" id="UP001501920">
    <property type="component" value="Chromosome 29"/>
</dbReference>
<dbReference type="InterPro" id="IPR003597">
    <property type="entry name" value="Ig_C1-set"/>
</dbReference>
<dbReference type="GO" id="GO:0042613">
    <property type="term" value="C:MHC class II protein complex"/>
    <property type="evidence" value="ECO:0007669"/>
    <property type="project" value="UniProtKB-KW"/>
</dbReference>
<dbReference type="InterPro" id="IPR011162">
    <property type="entry name" value="MHC_I/II-like_Ag-recog"/>
</dbReference>
<reference evidence="15" key="2">
    <citation type="submission" date="2025-08" db="UniProtKB">
        <authorList>
            <consortium name="Ensembl"/>
        </authorList>
    </citation>
    <scope>IDENTIFICATION</scope>
</reference>
<dbReference type="GO" id="GO:0002250">
    <property type="term" value="P:adaptive immune response"/>
    <property type="evidence" value="ECO:0007669"/>
    <property type="project" value="UniProtKB-KW"/>
</dbReference>
<evidence type="ECO:0000256" key="12">
    <source>
        <dbReference type="ARBA" id="ARBA00023319"/>
    </source>
</evidence>
<dbReference type="SUPFAM" id="SSF54452">
    <property type="entry name" value="MHC antigen-recognition domain"/>
    <property type="match status" value="1"/>
</dbReference>
<feature type="transmembrane region" description="Helical" evidence="13">
    <location>
        <begin position="245"/>
        <end position="267"/>
    </location>
</feature>
<evidence type="ECO:0000256" key="13">
    <source>
        <dbReference type="SAM" id="Phobius"/>
    </source>
</evidence>
<dbReference type="InterPro" id="IPR001003">
    <property type="entry name" value="MHC_II_a_N"/>
</dbReference>